<name>A0A9Q2P5W7_9RHOB</name>
<dbReference type="Gene3D" id="2.10.109.10">
    <property type="entry name" value="Umud Fragment, subunit A"/>
    <property type="match status" value="1"/>
</dbReference>
<protein>
    <submittedName>
        <fullName evidence="5">S24 family peptidase</fullName>
    </submittedName>
</protein>
<evidence type="ECO:0000313" key="6">
    <source>
        <dbReference type="Proteomes" id="UP000809337"/>
    </source>
</evidence>
<dbReference type="InterPro" id="IPR039418">
    <property type="entry name" value="LexA-like"/>
</dbReference>
<sequence length="237" mass="26262">MSDDDFPFSELVSARVSELGGKVSAIEKRFDLKPDAIRNVMRTPKGAGPTLSRAKEICEALGLEFYIGRPRDLAATADEQSTGKVKPDLLDDFAFVERFDVSLSAGHGENGDNARPLAPVSFRRDWLSERGLVAEKCVVCSVRGTSMEPLLFDGDLVLLDRRRSDLRSGQVYGVVDVEGDVRIKRIEQVENGLLLRSENSEWPTELRHGEDANRVHVIGSLVWSGHNHDMSGRKASR</sequence>
<dbReference type="GO" id="GO:0003677">
    <property type="term" value="F:DNA binding"/>
    <property type="evidence" value="ECO:0007669"/>
    <property type="project" value="UniProtKB-KW"/>
</dbReference>
<proteinExistence type="predicted"/>
<dbReference type="Pfam" id="PF00717">
    <property type="entry name" value="Peptidase_S24"/>
    <property type="match status" value="1"/>
</dbReference>
<gene>
    <name evidence="5" type="ORF">JQX14_24445</name>
</gene>
<keyword evidence="3" id="KW-0804">Transcription</keyword>
<evidence type="ECO:0000256" key="1">
    <source>
        <dbReference type="ARBA" id="ARBA00023015"/>
    </source>
</evidence>
<keyword evidence="2" id="KW-0238">DNA-binding</keyword>
<dbReference type="Proteomes" id="UP000809337">
    <property type="component" value="Unassembled WGS sequence"/>
</dbReference>
<dbReference type="RefSeq" id="WP_231036617.1">
    <property type="nucleotide sequence ID" value="NZ_JAJNGX010000054.1"/>
</dbReference>
<dbReference type="PANTHER" id="PTHR40661">
    <property type="match status" value="1"/>
</dbReference>
<comment type="caution">
    <text evidence="5">The sequence shown here is derived from an EMBL/GenBank/DDBJ whole genome shotgun (WGS) entry which is preliminary data.</text>
</comment>
<evidence type="ECO:0000259" key="4">
    <source>
        <dbReference type="Pfam" id="PF00717"/>
    </source>
</evidence>
<dbReference type="AlphaFoldDB" id="A0A9Q2P5W7"/>
<dbReference type="PANTHER" id="PTHR40661:SF3">
    <property type="entry name" value="FELS-1 PROPHAGE TRANSCRIPTIONAL REGULATOR"/>
    <property type="match status" value="1"/>
</dbReference>
<dbReference type="EMBL" id="JAFBWN010000055">
    <property type="protein sequence ID" value="MBM2357694.1"/>
    <property type="molecule type" value="Genomic_DNA"/>
</dbReference>
<evidence type="ECO:0000256" key="3">
    <source>
        <dbReference type="ARBA" id="ARBA00023163"/>
    </source>
</evidence>
<dbReference type="SUPFAM" id="SSF51306">
    <property type="entry name" value="LexA/Signal peptidase"/>
    <property type="match status" value="1"/>
</dbReference>
<evidence type="ECO:0000313" key="5">
    <source>
        <dbReference type="EMBL" id="MBM2357694.1"/>
    </source>
</evidence>
<evidence type="ECO:0000256" key="2">
    <source>
        <dbReference type="ARBA" id="ARBA00023125"/>
    </source>
</evidence>
<dbReference type="CDD" id="cd06529">
    <property type="entry name" value="S24_LexA-like"/>
    <property type="match status" value="1"/>
</dbReference>
<dbReference type="InterPro" id="IPR036286">
    <property type="entry name" value="LexA/Signal_pep-like_sf"/>
</dbReference>
<feature type="domain" description="Peptidase S24/S26A/S26B/S26C" evidence="4">
    <location>
        <begin position="103"/>
        <end position="222"/>
    </location>
</feature>
<accession>A0A9Q2P5W7</accession>
<organism evidence="5 6">
    <name type="scientific">Pseudosulfitobacter pseudonitzschiae</name>
    <dbReference type="NCBI Taxonomy" id="1402135"/>
    <lineage>
        <taxon>Bacteria</taxon>
        <taxon>Pseudomonadati</taxon>
        <taxon>Pseudomonadota</taxon>
        <taxon>Alphaproteobacteria</taxon>
        <taxon>Rhodobacterales</taxon>
        <taxon>Roseobacteraceae</taxon>
        <taxon>Pseudosulfitobacter</taxon>
    </lineage>
</organism>
<reference evidence="5" key="1">
    <citation type="submission" date="2021-01" db="EMBL/GenBank/DDBJ databases">
        <title>Diatom-associated Roseobacters Show Island Model of Population Structure.</title>
        <authorList>
            <person name="Qu L."/>
            <person name="Feng X."/>
            <person name="Chen Y."/>
            <person name="Li L."/>
            <person name="Wang X."/>
            <person name="Hu Z."/>
            <person name="Wang H."/>
            <person name="Luo H."/>
        </authorList>
    </citation>
    <scope>NUCLEOTIDE SEQUENCE</scope>
    <source>
        <strain evidence="5">SM26-45</strain>
    </source>
</reference>
<dbReference type="InterPro" id="IPR015927">
    <property type="entry name" value="Peptidase_S24_S26A/B/C"/>
</dbReference>
<keyword evidence="1" id="KW-0805">Transcription regulation</keyword>